<dbReference type="EMBL" id="UZAF01000408">
    <property type="protein sequence ID" value="VDO05699.1"/>
    <property type="molecule type" value="Genomic_DNA"/>
</dbReference>
<protein>
    <submittedName>
        <fullName evidence="4">Serpentine receptor class gamma</fullName>
    </submittedName>
</protein>
<gene>
    <name evidence="2" type="ORF">HPLM_LOCUS549</name>
</gene>
<evidence type="ECO:0000256" key="1">
    <source>
        <dbReference type="SAM" id="Phobius"/>
    </source>
</evidence>
<feature type="transmembrane region" description="Helical" evidence="1">
    <location>
        <begin position="7"/>
        <end position="31"/>
    </location>
</feature>
<keyword evidence="1" id="KW-0812">Transmembrane</keyword>
<accession>A0A0N4VTD1</accession>
<dbReference type="Proteomes" id="UP000268014">
    <property type="component" value="Unassembled WGS sequence"/>
</dbReference>
<keyword evidence="1" id="KW-0472">Membrane</keyword>
<evidence type="ECO:0000313" key="2">
    <source>
        <dbReference type="EMBL" id="VDO05699.1"/>
    </source>
</evidence>
<keyword evidence="1" id="KW-1133">Transmembrane helix</keyword>
<dbReference type="WBParaSite" id="HPLM_0000054801-mRNA-1">
    <property type="protein sequence ID" value="HPLM_0000054801-mRNA-1"/>
    <property type="gene ID" value="HPLM_0000054801"/>
</dbReference>
<organism evidence="4">
    <name type="scientific">Haemonchus placei</name>
    <name type="common">Barber's pole worm</name>
    <dbReference type="NCBI Taxonomy" id="6290"/>
    <lineage>
        <taxon>Eukaryota</taxon>
        <taxon>Metazoa</taxon>
        <taxon>Ecdysozoa</taxon>
        <taxon>Nematoda</taxon>
        <taxon>Chromadorea</taxon>
        <taxon>Rhabditida</taxon>
        <taxon>Rhabditina</taxon>
        <taxon>Rhabditomorpha</taxon>
        <taxon>Strongyloidea</taxon>
        <taxon>Trichostrongylidae</taxon>
        <taxon>Haemonchus</taxon>
    </lineage>
</organism>
<evidence type="ECO:0000313" key="4">
    <source>
        <dbReference type="WBParaSite" id="HPLM_0000054801-mRNA-1"/>
    </source>
</evidence>
<name>A0A0N4VTD1_HAEPC</name>
<dbReference type="AlphaFoldDB" id="A0A0N4VTD1"/>
<proteinExistence type="predicted"/>
<keyword evidence="3" id="KW-1185">Reference proteome</keyword>
<reference evidence="4" key="1">
    <citation type="submission" date="2017-02" db="UniProtKB">
        <authorList>
            <consortium name="WormBaseParasite"/>
        </authorList>
    </citation>
    <scope>IDENTIFICATION</scope>
</reference>
<reference evidence="2 3" key="2">
    <citation type="submission" date="2018-11" db="EMBL/GenBank/DDBJ databases">
        <authorList>
            <consortium name="Pathogen Informatics"/>
        </authorList>
    </citation>
    <scope>NUCLEOTIDE SEQUENCE [LARGE SCALE GENOMIC DNA]</scope>
    <source>
        <strain evidence="2 3">MHpl1</strain>
    </source>
</reference>
<evidence type="ECO:0000313" key="3">
    <source>
        <dbReference type="Proteomes" id="UP000268014"/>
    </source>
</evidence>
<sequence length="89" mass="10138">MAFTMAYAHVVAATLFSVVQLLMISGLYVVVVDTAPLIEVSSFFSQYFLIQKISFAIFNLATNKTLIPYLRRFPLRYVAFQVGRFFVKS</sequence>